<feature type="coiled-coil region" evidence="1">
    <location>
        <begin position="530"/>
        <end position="593"/>
    </location>
</feature>
<gene>
    <name evidence="5" type="ORF">EOD42_25145</name>
</gene>
<evidence type="ECO:0000259" key="3">
    <source>
        <dbReference type="Pfam" id="PF09822"/>
    </source>
</evidence>
<reference evidence="5 6" key="1">
    <citation type="submission" date="2019-01" db="EMBL/GenBank/DDBJ databases">
        <authorList>
            <person name="Chen W.-M."/>
        </authorList>
    </citation>
    <scope>NUCLEOTIDE SEQUENCE [LARGE SCALE GENOMIC DNA]</scope>
    <source>
        <strain evidence="5 6">CCP-6</strain>
    </source>
</reference>
<feature type="domain" description="ABC-type uncharacterised transport system" evidence="3">
    <location>
        <begin position="177"/>
        <end position="488"/>
    </location>
</feature>
<name>A0A437LW27_9PROT</name>
<protein>
    <submittedName>
        <fullName evidence="5">ABC transporter</fullName>
    </submittedName>
</protein>
<keyword evidence="6" id="KW-1185">Reference proteome</keyword>
<feature type="transmembrane region" description="Helical" evidence="2">
    <location>
        <begin position="607"/>
        <end position="627"/>
    </location>
</feature>
<keyword evidence="2" id="KW-0472">Membrane</keyword>
<keyword evidence="2" id="KW-1133">Transmembrane helix</keyword>
<evidence type="ECO:0000259" key="4">
    <source>
        <dbReference type="Pfam" id="PF23357"/>
    </source>
</evidence>
<dbReference type="RefSeq" id="WP_127790366.1">
    <property type="nucleotide sequence ID" value="NZ_SACL01000018.1"/>
</dbReference>
<organism evidence="5 6">
    <name type="scientific">Rhodovarius crocodyli</name>
    <dbReference type="NCBI Taxonomy" id="1979269"/>
    <lineage>
        <taxon>Bacteria</taxon>
        <taxon>Pseudomonadati</taxon>
        <taxon>Pseudomonadota</taxon>
        <taxon>Alphaproteobacteria</taxon>
        <taxon>Acetobacterales</taxon>
        <taxon>Roseomonadaceae</taxon>
        <taxon>Rhodovarius</taxon>
    </lineage>
</organism>
<dbReference type="Pfam" id="PF09822">
    <property type="entry name" value="ABC_transp_aux"/>
    <property type="match status" value="1"/>
</dbReference>
<dbReference type="OrthoDB" id="9777219at2"/>
<dbReference type="Pfam" id="PF23357">
    <property type="entry name" value="DUF7088"/>
    <property type="match status" value="1"/>
</dbReference>
<keyword evidence="2" id="KW-0812">Transmembrane</keyword>
<sequence length="637" mass="70699">MANKRLLLSAGGVAAALLLAVGANMLSDRFLSSARVDLTEQHLYTLSPGTRSVLGGLQDPITLRLFYSRRLGAEVPMFGAYAERVRDMLREYVAASGGKVRLEVLDPEPFSETEDRATALGLQAVPLDQAGEQVFFGLSASNQTDDERSIAFFQPDRERFLELDLTRIVWELSNPRRPVVGLMTPLPLNGDPRAMMMRQPQLAQPQVVMTQLRQQVSLRDVALDAQVIDPEIQLLVLAHPQGLSDATLYAIDQFVMRGGRLLLLQDPHSEMQAARTPQGQQTDTSSSLARLLNAWGIEAPTDHVVLDQRGAWRVRAPGNDRVQAVDYLAWFAMSGDSLNRQEPATAQLEQISLGSAGEVRRREGANIEFTPLLTSSAQSATIETDKVRREPNPTRILADFRADGQRRVLAARVRGVLHSAFDAPPALAEGQERPENFPAHRASTEGPANLVVINDTDMLDDRFWVQVRDFFGQQVAQPFAGNGSFIVNLADTLTGSDALIGLRSRGESLRPFERVEAIRRVADAQYRQTERGLQERLTATEQRLRELRQGPAAQPGERNRNQVVITPEQRAEIDRAREEIAATRRQLRTVQLELRRDIDGLETRLRILNIAAVPLLVTIFAVGLAVVRSRRRAAARA</sequence>
<evidence type="ECO:0000313" key="6">
    <source>
        <dbReference type="Proteomes" id="UP000282957"/>
    </source>
</evidence>
<comment type="caution">
    <text evidence="5">The sequence shown here is derived from an EMBL/GenBank/DDBJ whole genome shotgun (WGS) entry which is preliminary data.</text>
</comment>
<dbReference type="InterPro" id="IPR055396">
    <property type="entry name" value="DUF7088"/>
</dbReference>
<dbReference type="Proteomes" id="UP000282957">
    <property type="component" value="Unassembled WGS sequence"/>
</dbReference>
<accession>A0A437LW27</accession>
<evidence type="ECO:0000256" key="2">
    <source>
        <dbReference type="SAM" id="Phobius"/>
    </source>
</evidence>
<dbReference type="AlphaFoldDB" id="A0A437LW27"/>
<keyword evidence="1" id="KW-0175">Coiled coil</keyword>
<evidence type="ECO:0000313" key="5">
    <source>
        <dbReference type="EMBL" id="RVT89593.1"/>
    </source>
</evidence>
<dbReference type="EMBL" id="SACL01000018">
    <property type="protein sequence ID" value="RVT89593.1"/>
    <property type="molecule type" value="Genomic_DNA"/>
</dbReference>
<evidence type="ECO:0000256" key="1">
    <source>
        <dbReference type="SAM" id="Coils"/>
    </source>
</evidence>
<feature type="domain" description="DUF7088" evidence="4">
    <location>
        <begin position="40"/>
        <end position="140"/>
    </location>
</feature>
<dbReference type="InterPro" id="IPR019196">
    <property type="entry name" value="ABC_transp_unknown"/>
</dbReference>
<proteinExistence type="predicted"/>